<dbReference type="FunFam" id="2.60.120.200:FF:000021">
    <property type="entry name" value="Galectin"/>
    <property type="match status" value="1"/>
</dbReference>
<evidence type="ECO:0000259" key="3">
    <source>
        <dbReference type="PROSITE" id="PS51304"/>
    </source>
</evidence>
<dbReference type="InParanoid" id="W5N123"/>
<dbReference type="OrthoDB" id="8918229at2759"/>
<dbReference type="GeneTree" id="ENSGT00940000155025"/>
<dbReference type="OMA" id="EIHNPLE"/>
<dbReference type="Ensembl" id="ENSLOCT00000014361.1">
    <property type="protein sequence ID" value="ENSLOCP00000014332.1"/>
    <property type="gene ID" value="ENSLOCG00000011665.1"/>
</dbReference>
<dbReference type="PROSITE" id="PS51304">
    <property type="entry name" value="GALECTIN"/>
    <property type="match status" value="1"/>
</dbReference>
<dbReference type="InterPro" id="IPR013320">
    <property type="entry name" value="ConA-like_dom_sf"/>
</dbReference>
<dbReference type="Proteomes" id="UP000018468">
    <property type="component" value="Linkage group LG12"/>
</dbReference>
<dbReference type="Pfam" id="PF00337">
    <property type="entry name" value="Gal-bind_lectin"/>
    <property type="match status" value="1"/>
</dbReference>
<organism evidence="4 5">
    <name type="scientific">Lepisosteus oculatus</name>
    <name type="common">Spotted gar</name>
    <dbReference type="NCBI Taxonomy" id="7918"/>
    <lineage>
        <taxon>Eukaryota</taxon>
        <taxon>Metazoa</taxon>
        <taxon>Chordata</taxon>
        <taxon>Craniata</taxon>
        <taxon>Vertebrata</taxon>
        <taxon>Euteleostomi</taxon>
        <taxon>Actinopterygii</taxon>
        <taxon>Neopterygii</taxon>
        <taxon>Holostei</taxon>
        <taxon>Semionotiformes</taxon>
        <taxon>Lepisosteidae</taxon>
        <taxon>Lepisosteus</taxon>
    </lineage>
</organism>
<dbReference type="PANTHER" id="PTHR11346">
    <property type="entry name" value="GALECTIN"/>
    <property type="match status" value="1"/>
</dbReference>
<dbReference type="PANTHER" id="PTHR11346:SF104">
    <property type="entry name" value="GALECTIN-2"/>
    <property type="match status" value="1"/>
</dbReference>
<name>W5N123_LEPOC</name>
<dbReference type="AlphaFoldDB" id="W5N123"/>
<dbReference type="KEGG" id="loc:102697830"/>
<dbReference type="SUPFAM" id="SSF49899">
    <property type="entry name" value="Concanavalin A-like lectins/glucanases"/>
    <property type="match status" value="1"/>
</dbReference>
<dbReference type="InterPro" id="IPR001079">
    <property type="entry name" value="Galectin_CRD"/>
</dbReference>
<dbReference type="HOGENOM" id="CLU_037794_5_0_1"/>
<proteinExistence type="predicted"/>
<dbReference type="Bgee" id="ENSLOCG00000011665">
    <property type="expression patterns" value="Expressed in intestine and 8 other cell types or tissues"/>
</dbReference>
<accession>W5N123</accession>
<protein>
    <recommendedName>
        <fullName evidence="2">Galectin</fullName>
    </recommendedName>
</protein>
<dbReference type="STRING" id="7918.ENSLOCP00000014332"/>
<keyword evidence="5" id="KW-1185">Reference proteome</keyword>
<reference evidence="5" key="1">
    <citation type="submission" date="2011-12" db="EMBL/GenBank/DDBJ databases">
        <title>The Draft Genome of Lepisosteus oculatus.</title>
        <authorList>
            <consortium name="The Broad Institute Genome Assembly &amp; Analysis Group"/>
            <consortium name="Computational R&amp;D Group"/>
            <consortium name="and Sequencing Platform"/>
            <person name="Di Palma F."/>
            <person name="Alfoldi J."/>
            <person name="Johnson J."/>
            <person name="Berlin A."/>
            <person name="Gnerre S."/>
            <person name="Jaffe D."/>
            <person name="MacCallum I."/>
            <person name="Young S."/>
            <person name="Walker B.J."/>
            <person name="Lander E.S."/>
            <person name="Lindblad-Toh K."/>
        </authorList>
    </citation>
    <scope>NUCLEOTIDE SEQUENCE [LARGE SCALE GENOMIC DNA]</scope>
</reference>
<dbReference type="eggNOG" id="KOG3587">
    <property type="taxonomic scope" value="Eukaryota"/>
</dbReference>
<dbReference type="EMBL" id="AHAT01038458">
    <property type="status" value="NOT_ANNOTATED_CDS"/>
    <property type="molecule type" value="Genomic_DNA"/>
</dbReference>
<evidence type="ECO:0000313" key="4">
    <source>
        <dbReference type="Ensembl" id="ENSLOCP00000014332.1"/>
    </source>
</evidence>
<evidence type="ECO:0000256" key="1">
    <source>
        <dbReference type="ARBA" id="ARBA00022734"/>
    </source>
</evidence>
<sequence length="134" mass="15342">MSEFEVKNMELRPGDKLKIKGKILEDAERFQIDLGRGPEDLALHFNPRFHDGADGEVIVCNSKREGSWGSEQRDRTFPFQRGAEVKLTVKVTGQGFEVELPDGRELFFPDHLGLDTLTYIRVRGHFKVTSFKFS</sequence>
<feature type="domain" description="Galectin" evidence="3">
    <location>
        <begin position="3"/>
        <end position="134"/>
    </location>
</feature>
<dbReference type="Gene3D" id="2.60.120.200">
    <property type="match status" value="1"/>
</dbReference>
<dbReference type="SMART" id="SM00908">
    <property type="entry name" value="Gal-bind_lectin"/>
    <property type="match status" value="1"/>
</dbReference>
<dbReference type="CDD" id="cd00070">
    <property type="entry name" value="GLECT"/>
    <property type="match status" value="1"/>
</dbReference>
<dbReference type="GO" id="GO:0030246">
    <property type="term" value="F:carbohydrate binding"/>
    <property type="evidence" value="ECO:0000318"/>
    <property type="project" value="GO_Central"/>
</dbReference>
<reference evidence="4" key="2">
    <citation type="submission" date="2025-08" db="UniProtKB">
        <authorList>
            <consortium name="Ensembl"/>
        </authorList>
    </citation>
    <scope>IDENTIFICATION</scope>
</reference>
<evidence type="ECO:0000313" key="5">
    <source>
        <dbReference type="Proteomes" id="UP000018468"/>
    </source>
</evidence>
<reference evidence="4" key="3">
    <citation type="submission" date="2025-09" db="UniProtKB">
        <authorList>
            <consortium name="Ensembl"/>
        </authorList>
    </citation>
    <scope>IDENTIFICATION</scope>
</reference>
<dbReference type="SMART" id="SM00276">
    <property type="entry name" value="GLECT"/>
    <property type="match status" value="1"/>
</dbReference>
<keyword evidence="1 2" id="KW-0430">Lectin</keyword>
<dbReference type="InterPro" id="IPR044156">
    <property type="entry name" value="Galectin-like"/>
</dbReference>
<evidence type="ECO:0000256" key="2">
    <source>
        <dbReference type="RuleBase" id="RU102079"/>
    </source>
</evidence>